<dbReference type="AlphaFoldDB" id="A0ABD6EW21"/>
<keyword evidence="3" id="KW-1185">Reference proteome</keyword>
<gene>
    <name evidence="2" type="ORF">AB6A40_009098</name>
</gene>
<dbReference type="Proteomes" id="UP001608902">
    <property type="component" value="Unassembled WGS sequence"/>
</dbReference>
<sequence length="72" mass="8081">MTEAQSTRSFAEEKENDLPSGFRPFNGKRVTKGILTPAEGFDIEDYDFADSDKCSFNDDDINDLKNSKGLLQ</sequence>
<evidence type="ECO:0008006" key="4">
    <source>
        <dbReference type="Google" id="ProtNLM"/>
    </source>
</evidence>
<evidence type="ECO:0000256" key="1">
    <source>
        <dbReference type="SAM" id="MobiDB-lite"/>
    </source>
</evidence>
<dbReference type="EMBL" id="JBGFUD010009173">
    <property type="protein sequence ID" value="MFH4982389.1"/>
    <property type="molecule type" value="Genomic_DNA"/>
</dbReference>
<comment type="caution">
    <text evidence="2">The sequence shown here is derived from an EMBL/GenBank/DDBJ whole genome shotgun (WGS) entry which is preliminary data.</text>
</comment>
<evidence type="ECO:0000313" key="2">
    <source>
        <dbReference type="EMBL" id="MFH4982389.1"/>
    </source>
</evidence>
<evidence type="ECO:0000313" key="3">
    <source>
        <dbReference type="Proteomes" id="UP001608902"/>
    </source>
</evidence>
<organism evidence="2 3">
    <name type="scientific">Gnathostoma spinigerum</name>
    <dbReference type="NCBI Taxonomy" id="75299"/>
    <lineage>
        <taxon>Eukaryota</taxon>
        <taxon>Metazoa</taxon>
        <taxon>Ecdysozoa</taxon>
        <taxon>Nematoda</taxon>
        <taxon>Chromadorea</taxon>
        <taxon>Rhabditida</taxon>
        <taxon>Spirurina</taxon>
        <taxon>Gnathostomatomorpha</taxon>
        <taxon>Gnathostomatoidea</taxon>
        <taxon>Gnathostomatidae</taxon>
        <taxon>Gnathostoma</taxon>
    </lineage>
</organism>
<reference evidence="2 3" key="1">
    <citation type="submission" date="2024-08" db="EMBL/GenBank/DDBJ databases">
        <title>Gnathostoma spinigerum genome.</title>
        <authorList>
            <person name="Gonzalez-Bertolin B."/>
            <person name="Monzon S."/>
            <person name="Zaballos A."/>
            <person name="Jimenez P."/>
            <person name="Dekumyoy P."/>
            <person name="Varona S."/>
            <person name="Cuesta I."/>
            <person name="Sumanam S."/>
            <person name="Adisakwattana P."/>
            <person name="Gasser R.B."/>
            <person name="Hernandez-Gonzalez A."/>
            <person name="Young N.D."/>
            <person name="Perteguer M.J."/>
        </authorList>
    </citation>
    <scope>NUCLEOTIDE SEQUENCE [LARGE SCALE GENOMIC DNA]</scope>
    <source>
        <strain evidence="2">AL3</strain>
        <tissue evidence="2">Liver</tissue>
    </source>
</reference>
<proteinExistence type="predicted"/>
<accession>A0ABD6EW21</accession>
<feature type="region of interest" description="Disordered" evidence="1">
    <location>
        <begin position="1"/>
        <end position="29"/>
    </location>
</feature>
<name>A0ABD6EW21_9BILA</name>
<protein>
    <recommendedName>
        <fullName evidence="4">DFDF domain-containing protein</fullName>
    </recommendedName>
</protein>